<dbReference type="GO" id="GO:0006235">
    <property type="term" value="P:dTTP biosynthetic process"/>
    <property type="evidence" value="ECO:0007669"/>
    <property type="project" value="TreeGrafter"/>
</dbReference>
<keyword evidence="7 10" id="KW-0418">Kinase</keyword>
<dbReference type="NCBIfam" id="NF005923">
    <property type="entry name" value="PRK07933.1"/>
    <property type="match status" value="1"/>
</dbReference>
<dbReference type="InterPro" id="IPR039430">
    <property type="entry name" value="Thymidylate_kin-like_dom"/>
</dbReference>
<dbReference type="InterPro" id="IPR018095">
    <property type="entry name" value="Thymidylate_kin_CS"/>
</dbReference>
<dbReference type="PROSITE" id="PS01331">
    <property type="entry name" value="THYMIDYLATE_KINASE"/>
    <property type="match status" value="1"/>
</dbReference>
<dbReference type="AlphaFoldDB" id="A0A2N6TPM0"/>
<evidence type="ECO:0000259" key="9">
    <source>
        <dbReference type="Pfam" id="PF02223"/>
    </source>
</evidence>
<evidence type="ECO:0000313" key="11">
    <source>
        <dbReference type="Proteomes" id="UP000320443"/>
    </source>
</evidence>
<evidence type="ECO:0000256" key="2">
    <source>
        <dbReference type="ARBA" id="ARBA00012980"/>
    </source>
</evidence>
<gene>
    <name evidence="10" type="ORF">FNY97_03475</name>
</gene>
<evidence type="ECO:0000256" key="7">
    <source>
        <dbReference type="ARBA" id="ARBA00022777"/>
    </source>
</evidence>
<evidence type="ECO:0000256" key="6">
    <source>
        <dbReference type="ARBA" id="ARBA00022741"/>
    </source>
</evidence>
<proteinExistence type="inferred from homology"/>
<accession>A0A2N6TPM0</accession>
<keyword evidence="6" id="KW-0547">Nucleotide-binding</keyword>
<protein>
    <recommendedName>
        <fullName evidence="3">Thymidylate kinase</fullName>
        <ecNumber evidence="2">2.7.4.9</ecNumber>
    </recommendedName>
</protein>
<name>A0A2N6TPM0_9CORY</name>
<reference evidence="10 11" key="1">
    <citation type="submission" date="2019-07" db="EMBL/GenBank/DDBJ databases">
        <title>Draft genome of C. aurimucosum strain 2274.</title>
        <authorList>
            <person name="Pacheco L.G.C."/>
            <person name="Aguiar E.R.G.R."/>
            <person name="Santos C.S."/>
            <person name="Rocha D.J.P.G."/>
            <person name="Sant'Anna L.O."/>
            <person name="Mattos-Guaraldi A.L."/>
            <person name="Santos L.S."/>
        </authorList>
    </citation>
    <scope>NUCLEOTIDE SEQUENCE [LARGE SCALE GENOMIC DNA]</scope>
    <source>
        <strain evidence="10 11">2274</strain>
    </source>
</reference>
<dbReference type="InterPro" id="IPR027417">
    <property type="entry name" value="P-loop_NTPase"/>
</dbReference>
<dbReference type="CDD" id="cd01672">
    <property type="entry name" value="TMPK"/>
    <property type="match status" value="1"/>
</dbReference>
<dbReference type="PANTHER" id="PTHR10344:SF4">
    <property type="entry name" value="UMP-CMP KINASE 2, MITOCHONDRIAL"/>
    <property type="match status" value="1"/>
</dbReference>
<dbReference type="GO" id="GO:0005524">
    <property type="term" value="F:ATP binding"/>
    <property type="evidence" value="ECO:0007669"/>
    <property type="project" value="UniProtKB-KW"/>
</dbReference>
<evidence type="ECO:0000256" key="3">
    <source>
        <dbReference type="ARBA" id="ARBA00017144"/>
    </source>
</evidence>
<evidence type="ECO:0000313" key="10">
    <source>
        <dbReference type="EMBL" id="TRX63477.1"/>
    </source>
</evidence>
<feature type="domain" description="Thymidylate kinase-like" evidence="9">
    <location>
        <begin position="5"/>
        <end position="200"/>
    </location>
</feature>
<dbReference type="Pfam" id="PF02223">
    <property type="entry name" value="Thymidylate_kin"/>
    <property type="match status" value="1"/>
</dbReference>
<keyword evidence="11" id="KW-1185">Reference proteome</keyword>
<evidence type="ECO:0000256" key="1">
    <source>
        <dbReference type="ARBA" id="ARBA00009776"/>
    </source>
</evidence>
<dbReference type="GO" id="GO:0006227">
    <property type="term" value="P:dUDP biosynthetic process"/>
    <property type="evidence" value="ECO:0007669"/>
    <property type="project" value="TreeGrafter"/>
</dbReference>
<comment type="caution">
    <text evidence="10">The sequence shown here is derived from an EMBL/GenBank/DDBJ whole genome shotgun (WGS) entry which is preliminary data.</text>
</comment>
<dbReference type="EMBL" id="VKDK01000003">
    <property type="protein sequence ID" value="TRX63477.1"/>
    <property type="molecule type" value="Genomic_DNA"/>
</dbReference>
<dbReference type="Proteomes" id="UP000320443">
    <property type="component" value="Unassembled WGS sequence"/>
</dbReference>
<organism evidence="10 11">
    <name type="scientific">Corynebacterium hiratae</name>
    <dbReference type="NCBI Taxonomy" id="3139423"/>
    <lineage>
        <taxon>Bacteria</taxon>
        <taxon>Bacillati</taxon>
        <taxon>Actinomycetota</taxon>
        <taxon>Actinomycetes</taxon>
        <taxon>Mycobacteriales</taxon>
        <taxon>Corynebacteriaceae</taxon>
        <taxon>Corynebacterium</taxon>
    </lineage>
</organism>
<dbReference type="GO" id="GO:0006233">
    <property type="term" value="P:dTDP biosynthetic process"/>
    <property type="evidence" value="ECO:0007669"/>
    <property type="project" value="InterPro"/>
</dbReference>
<evidence type="ECO:0000256" key="5">
    <source>
        <dbReference type="ARBA" id="ARBA00022727"/>
    </source>
</evidence>
<dbReference type="GO" id="GO:0004798">
    <property type="term" value="F:dTMP kinase activity"/>
    <property type="evidence" value="ECO:0007669"/>
    <property type="project" value="UniProtKB-EC"/>
</dbReference>
<keyword evidence="5" id="KW-0545">Nucleotide biosynthesis</keyword>
<evidence type="ECO:0000256" key="4">
    <source>
        <dbReference type="ARBA" id="ARBA00022679"/>
    </source>
</evidence>
<sequence length="206" mass="22828">MLISIEGIDGAGKNTITQRLREELDCEVSVLSFPRYEDSVHAQLAQEALYGRMGDLTDSAYGMATLFALDRWGAKEQLLAAAESADSLLILDRYVASNAAYSAARVGGELIVDWVYELEFERFGLPVPQLQIFLDTDVEVAGQRAVARAAEDEGRHRDRYERDAGLQARTAAAYRRLAQQQWAGQWIATADADMIIQAVKELVGEQ</sequence>
<dbReference type="EC" id="2.7.4.9" evidence="2"/>
<keyword evidence="8" id="KW-0067">ATP-binding</keyword>
<keyword evidence="4 10" id="KW-0808">Transferase</keyword>
<dbReference type="SUPFAM" id="SSF52540">
    <property type="entry name" value="P-loop containing nucleoside triphosphate hydrolases"/>
    <property type="match status" value="1"/>
</dbReference>
<dbReference type="Gene3D" id="3.40.50.300">
    <property type="entry name" value="P-loop containing nucleotide triphosphate hydrolases"/>
    <property type="match status" value="1"/>
</dbReference>
<dbReference type="GO" id="GO:0005829">
    <property type="term" value="C:cytosol"/>
    <property type="evidence" value="ECO:0007669"/>
    <property type="project" value="TreeGrafter"/>
</dbReference>
<comment type="similarity">
    <text evidence="1">Belongs to the thymidylate kinase family.</text>
</comment>
<evidence type="ECO:0000256" key="8">
    <source>
        <dbReference type="ARBA" id="ARBA00022840"/>
    </source>
</evidence>
<dbReference type="PANTHER" id="PTHR10344">
    <property type="entry name" value="THYMIDYLATE KINASE"/>
    <property type="match status" value="1"/>
</dbReference>
<dbReference type="RefSeq" id="WP_070512220.1">
    <property type="nucleotide sequence ID" value="NZ_VIOG01000016.1"/>
</dbReference>